<gene>
    <name evidence="2" type="ORF">FBZ95_101858</name>
</gene>
<name>A0A560J805_9BRAD</name>
<sequence>MRTASPALTARFSDIVARVGDALRSQREIDARRALQRYRHLLGEAHDTLPLNEMIPVSNEEDISGNAHRSDACERAAGHPTFERA</sequence>
<dbReference type="RefSeq" id="WP_080138092.1">
    <property type="nucleotide sequence ID" value="NZ_VITW01000001.1"/>
</dbReference>
<comment type="caution">
    <text evidence="2">The sequence shown here is derived from an EMBL/GenBank/DDBJ whole genome shotgun (WGS) entry which is preliminary data.</text>
</comment>
<dbReference type="AlphaFoldDB" id="A0A560J805"/>
<organism evidence="2 3">
    <name type="scientific">Bradyrhizobium sacchari</name>
    <dbReference type="NCBI Taxonomy" id="1399419"/>
    <lineage>
        <taxon>Bacteria</taxon>
        <taxon>Pseudomonadati</taxon>
        <taxon>Pseudomonadota</taxon>
        <taxon>Alphaproteobacteria</taxon>
        <taxon>Hyphomicrobiales</taxon>
        <taxon>Nitrobacteraceae</taxon>
        <taxon>Bradyrhizobium</taxon>
    </lineage>
</organism>
<accession>A0A560J805</accession>
<dbReference type="EMBL" id="VITW01000001">
    <property type="protein sequence ID" value="TWB84413.1"/>
    <property type="molecule type" value="Genomic_DNA"/>
</dbReference>
<feature type="region of interest" description="Disordered" evidence="1">
    <location>
        <begin position="62"/>
        <end position="85"/>
    </location>
</feature>
<dbReference type="Proteomes" id="UP000315914">
    <property type="component" value="Unassembled WGS sequence"/>
</dbReference>
<evidence type="ECO:0000313" key="3">
    <source>
        <dbReference type="Proteomes" id="UP000315914"/>
    </source>
</evidence>
<proteinExistence type="predicted"/>
<evidence type="ECO:0000256" key="1">
    <source>
        <dbReference type="SAM" id="MobiDB-lite"/>
    </source>
</evidence>
<protein>
    <submittedName>
        <fullName evidence="2">Uncharacterized protein</fullName>
    </submittedName>
</protein>
<feature type="compositionally biased region" description="Basic and acidic residues" evidence="1">
    <location>
        <begin position="68"/>
        <end position="85"/>
    </location>
</feature>
<keyword evidence="3" id="KW-1185">Reference proteome</keyword>
<evidence type="ECO:0000313" key="2">
    <source>
        <dbReference type="EMBL" id="TWB84413.1"/>
    </source>
</evidence>
<reference evidence="2 3" key="1">
    <citation type="submission" date="2019-06" db="EMBL/GenBank/DDBJ databases">
        <title>Genomic Encyclopedia of Type Strains, Phase IV (KMG-V): Genome sequencing to study the core and pangenomes of soil and plant-associated prokaryotes.</title>
        <authorList>
            <person name="Whitman W."/>
        </authorList>
    </citation>
    <scope>NUCLEOTIDE SEQUENCE [LARGE SCALE GENOMIC DNA]</scope>
    <source>
        <strain evidence="2 3">BR 10556</strain>
    </source>
</reference>